<evidence type="ECO:0000313" key="2">
    <source>
        <dbReference type="EMBL" id="OXA45549.1"/>
    </source>
</evidence>
<feature type="region of interest" description="Disordered" evidence="1">
    <location>
        <begin position="118"/>
        <end position="140"/>
    </location>
</feature>
<accession>A0A226DK33</accession>
<feature type="region of interest" description="Disordered" evidence="1">
    <location>
        <begin position="32"/>
        <end position="69"/>
    </location>
</feature>
<sequence length="140" mass="16013">MDVNDNSSIHCSSYTRQWVASVRSRMASRLGMTLSPPPVIVPSPPQLPRGWTRQRPKTPPPPPNPEYDYANIDKELRALVDLEYVRWEEDKKRREKFPNGEKGSRSLLFYAKQYYGDSLKIDPESPPPPSSSDKTPAQRS</sequence>
<dbReference type="AlphaFoldDB" id="A0A226DK33"/>
<name>A0A226DK33_FOLCA</name>
<proteinExistence type="predicted"/>
<protein>
    <submittedName>
        <fullName evidence="2">Chaperone protein HtpG</fullName>
    </submittedName>
</protein>
<comment type="caution">
    <text evidence="2">The sequence shown here is derived from an EMBL/GenBank/DDBJ whole genome shotgun (WGS) entry which is preliminary data.</text>
</comment>
<gene>
    <name evidence="2" type="ORF">Fcan01_19428</name>
</gene>
<organism evidence="2 3">
    <name type="scientific">Folsomia candida</name>
    <name type="common">Springtail</name>
    <dbReference type="NCBI Taxonomy" id="158441"/>
    <lineage>
        <taxon>Eukaryota</taxon>
        <taxon>Metazoa</taxon>
        <taxon>Ecdysozoa</taxon>
        <taxon>Arthropoda</taxon>
        <taxon>Hexapoda</taxon>
        <taxon>Collembola</taxon>
        <taxon>Entomobryomorpha</taxon>
        <taxon>Isotomoidea</taxon>
        <taxon>Isotomidae</taxon>
        <taxon>Proisotominae</taxon>
        <taxon>Folsomia</taxon>
    </lineage>
</organism>
<evidence type="ECO:0000313" key="3">
    <source>
        <dbReference type="Proteomes" id="UP000198287"/>
    </source>
</evidence>
<dbReference type="Proteomes" id="UP000198287">
    <property type="component" value="Unassembled WGS sequence"/>
</dbReference>
<dbReference type="EMBL" id="LNIX01000017">
    <property type="protein sequence ID" value="OXA45549.1"/>
    <property type="molecule type" value="Genomic_DNA"/>
</dbReference>
<reference evidence="2 3" key="1">
    <citation type="submission" date="2015-12" db="EMBL/GenBank/DDBJ databases">
        <title>The genome of Folsomia candida.</title>
        <authorList>
            <person name="Faddeeva A."/>
            <person name="Derks M.F."/>
            <person name="Anvar Y."/>
            <person name="Smit S."/>
            <person name="Van Straalen N."/>
            <person name="Roelofs D."/>
        </authorList>
    </citation>
    <scope>NUCLEOTIDE SEQUENCE [LARGE SCALE GENOMIC DNA]</scope>
    <source>
        <strain evidence="2 3">VU population</strain>
        <tissue evidence="2">Whole body</tissue>
    </source>
</reference>
<evidence type="ECO:0000256" key="1">
    <source>
        <dbReference type="SAM" id="MobiDB-lite"/>
    </source>
</evidence>
<keyword evidence="3" id="KW-1185">Reference proteome</keyword>
<feature type="compositionally biased region" description="Pro residues" evidence="1">
    <location>
        <begin position="35"/>
        <end position="47"/>
    </location>
</feature>